<dbReference type="EMBL" id="JAGETM010000003">
    <property type="protein sequence ID" value="MBO1997253.1"/>
    <property type="molecule type" value="Genomic_DNA"/>
</dbReference>
<name>A0A939SUL8_KLEPN</name>
<organism evidence="1 2">
    <name type="scientific">Klebsiella pneumoniae</name>
    <dbReference type="NCBI Taxonomy" id="573"/>
    <lineage>
        <taxon>Bacteria</taxon>
        <taxon>Pseudomonadati</taxon>
        <taxon>Pseudomonadota</taxon>
        <taxon>Gammaproteobacteria</taxon>
        <taxon>Enterobacterales</taxon>
        <taxon>Enterobacteriaceae</taxon>
        <taxon>Klebsiella/Raoultella group</taxon>
        <taxon>Klebsiella</taxon>
        <taxon>Klebsiella pneumoniae complex</taxon>
    </lineage>
</organism>
<accession>A0A939SUL8</accession>
<dbReference type="Gene3D" id="2.30.40.10">
    <property type="entry name" value="Urease, subunit C, domain 1"/>
    <property type="match status" value="1"/>
</dbReference>
<protein>
    <submittedName>
        <fullName evidence="1">Uncharacterized protein</fullName>
    </submittedName>
</protein>
<proteinExistence type="predicted"/>
<dbReference type="GO" id="GO:0016810">
    <property type="term" value="F:hydrolase activity, acting on carbon-nitrogen (but not peptide) bonds"/>
    <property type="evidence" value="ECO:0007669"/>
    <property type="project" value="InterPro"/>
</dbReference>
<comment type="caution">
    <text evidence="1">The sequence shown here is derived from an EMBL/GenBank/DDBJ whole genome shotgun (WGS) entry which is preliminary data.</text>
</comment>
<reference evidence="1" key="1">
    <citation type="submission" date="2021-03" db="EMBL/GenBank/DDBJ databases">
        <title>Molecular epidemiology and mechanisms of colistin and carbapenem resistance in Enterobacteriaceae from clinical isolates, the environment and porcine samples in Pretoria, South Africa.</title>
        <authorList>
            <person name="Bogoshi D."/>
            <person name="Mbelle N.M."/>
            <person name="Naidoo V."/>
            <person name="Osei Sekyere J."/>
        </authorList>
    </citation>
    <scope>NUCLEOTIDE SEQUENCE</scope>
    <source>
        <strain evidence="1">C027</strain>
    </source>
</reference>
<dbReference type="InterPro" id="IPR011059">
    <property type="entry name" value="Metal-dep_hydrolase_composite"/>
</dbReference>
<evidence type="ECO:0000313" key="2">
    <source>
        <dbReference type="Proteomes" id="UP000664002"/>
    </source>
</evidence>
<dbReference type="AlphaFoldDB" id="A0A939SUL8"/>
<dbReference type="Proteomes" id="UP000664002">
    <property type="component" value="Unassembled WGS sequence"/>
</dbReference>
<gene>
    <name evidence="1" type="ORF">J4730_06650</name>
</gene>
<sequence>MAARARWMLAQPRYAGGTFEGADAATVEDAGSRRGAEIRLSAERHPAHAGGPAIYRLDDPRYFGLHDIAGQPVARGGRARCGALLNGRPIVEDDYSRSRP</sequence>
<evidence type="ECO:0000313" key="1">
    <source>
        <dbReference type="EMBL" id="MBO1997253.1"/>
    </source>
</evidence>